<dbReference type="HOGENOM" id="CLU_2203996_0_0_2"/>
<evidence type="ECO:0000313" key="2">
    <source>
        <dbReference type="Proteomes" id="UP000006100"/>
    </source>
</evidence>
<dbReference type="GeneID" id="13698447"/>
<name>K0BEL6_9ARCH</name>
<evidence type="ECO:0000313" key="1">
    <source>
        <dbReference type="EMBL" id="AFS83477.1"/>
    </source>
</evidence>
<sequence length="108" mass="12331">MDEGEKRIKQEDCSEDNLGAGILTLTNKRLAFDKTNSRIMDFSKRFGDTVLDISLDKVTKTWKEGLLMKKVCFTAKTDEGEQTFKFGVFNTKGWVKSIDQAIDENKNQ</sequence>
<reference evidence="1 2" key="1">
    <citation type="journal article" date="2012" name="J. Bacteriol.">
        <title>Draft Genome Sequence of an Ammonia-Oxidizing Archaeon, "Candidatus Nitrosopumilus sediminis" AR2, from Svalbard in the Arctic Circle.</title>
        <authorList>
            <person name="Park S.J."/>
            <person name="Kim J.G."/>
            <person name="Jung M.Y."/>
            <person name="Kim S.J."/>
            <person name="Cha I.T."/>
            <person name="Ghai R."/>
            <person name="Martin-Cuadrado A.B."/>
            <person name="Rodriguez-Valera F."/>
            <person name="Rhee S.K."/>
        </authorList>
    </citation>
    <scope>NUCLEOTIDE SEQUENCE [LARGE SCALE GENOMIC DNA]</scope>
    <source>
        <strain evidence="1 2">AR2</strain>
    </source>
</reference>
<organism evidence="1 2">
    <name type="scientific">Candidatus Nitrosopumilus sediminis</name>
    <dbReference type="NCBI Taxonomy" id="1229909"/>
    <lineage>
        <taxon>Archaea</taxon>
        <taxon>Nitrososphaerota</taxon>
        <taxon>Nitrososphaeria</taxon>
        <taxon>Nitrosopumilales</taxon>
        <taxon>Nitrosopumilaceae</taxon>
        <taxon>Nitrosopumilus</taxon>
    </lineage>
</organism>
<protein>
    <recommendedName>
        <fullName evidence="3">GRAM domain-containing protein</fullName>
    </recommendedName>
</protein>
<keyword evidence="2" id="KW-1185">Reference proteome</keyword>
<dbReference type="eggNOG" id="arCOG10590">
    <property type="taxonomic scope" value="Archaea"/>
</dbReference>
<dbReference type="KEGG" id="nir:NSED_08425"/>
<dbReference type="EMBL" id="CP003843">
    <property type="protein sequence ID" value="AFS83477.1"/>
    <property type="molecule type" value="Genomic_DNA"/>
</dbReference>
<dbReference type="Proteomes" id="UP000006100">
    <property type="component" value="Chromosome"/>
</dbReference>
<gene>
    <name evidence="1" type="ORF">NSED_08425</name>
</gene>
<evidence type="ECO:0008006" key="3">
    <source>
        <dbReference type="Google" id="ProtNLM"/>
    </source>
</evidence>
<dbReference type="STRING" id="1229909.NSED_08425"/>
<proteinExistence type="predicted"/>
<dbReference type="RefSeq" id="WP_014965846.1">
    <property type="nucleotide sequence ID" value="NC_018656.1"/>
</dbReference>
<accession>K0BEL6</accession>
<dbReference type="OrthoDB" id="9104at2157"/>
<dbReference type="PATRIC" id="fig|1229909.8.peg.1848"/>
<dbReference type="AlphaFoldDB" id="K0BEL6"/>